<dbReference type="HAMAP" id="MF_00409">
    <property type="entry name" value="LpxK"/>
    <property type="match status" value="1"/>
</dbReference>
<accession>A0A2R4W1R1</accession>
<dbReference type="Pfam" id="PF02606">
    <property type="entry name" value="LpxK"/>
    <property type="match status" value="1"/>
</dbReference>
<evidence type="ECO:0000256" key="5">
    <source>
        <dbReference type="ARBA" id="ARBA00022516"/>
    </source>
</evidence>
<dbReference type="KEGG" id="taci:TDSAC_1369"/>
<sequence>MFLYEKLSFYWIECVKSGKNKIFLSFLYLLSRIYKMFVLRRRERILALPKKKFDLKVIGVGNIVLGGTGKTPLVIWLAKKNLEKGLRVGVVFRGYAGEARGTLIVQDGKNILSTPYIAGDEAYLVSKKVPNAIVIVDRVKERAIEFLQNEHGCDIVILDDAFQYWSIQKDLDIVTIDAIDPWGGGYMFPRGFLREPKESLSRANIVVISRFDLIDYKDLLKLIQDIKSINFNAKILLMRYVPKKLVDMSLYKEYNFNVLNNKRVFAFCGIGNPDSFFLTCKNLGINIVGSTSFPDHIRYTEKDLLRLYNKSKTLNVDVFLTTEKDIVKLNFLKGSNLLLYALLIEAEIFSEGGKNV</sequence>
<dbReference type="PANTHER" id="PTHR42724">
    <property type="entry name" value="TETRAACYLDISACCHARIDE 4'-KINASE"/>
    <property type="match status" value="1"/>
</dbReference>
<evidence type="ECO:0000256" key="2">
    <source>
        <dbReference type="ARBA" id="ARBA00004870"/>
    </source>
</evidence>
<dbReference type="EMBL" id="CP020921">
    <property type="protein sequence ID" value="AWB10709.1"/>
    <property type="molecule type" value="Genomic_DNA"/>
</dbReference>
<dbReference type="UniPathway" id="UPA00359">
    <property type="reaction ID" value="UER00482"/>
</dbReference>
<keyword evidence="8 13" id="KW-0547">Nucleotide-binding</keyword>
<keyword evidence="11 13" id="KW-0443">Lipid metabolism</keyword>
<comment type="function">
    <text evidence="1 13">Transfers the gamma-phosphate of ATP to the 4'-position of a tetraacyldisaccharide 1-phosphate intermediate (termed DS-1-P) to form tetraacyldisaccharide 1,4'-bis-phosphate (lipid IVA).</text>
</comment>
<name>A0A2R4W1R1_THEAF</name>
<keyword evidence="15" id="KW-1185">Reference proteome</keyword>
<evidence type="ECO:0000313" key="15">
    <source>
        <dbReference type="Proteomes" id="UP000244792"/>
    </source>
</evidence>
<comment type="pathway">
    <text evidence="2 13">Glycolipid biosynthesis; lipid IV(A) biosynthesis; lipid IV(A) from (3R)-3-hydroxytetradecanoyl-[acyl-carrier-protein] and UDP-N-acetyl-alpha-D-glucosamine: step 6/6.</text>
</comment>
<dbReference type="EC" id="2.7.1.130" evidence="3 13"/>
<evidence type="ECO:0000256" key="6">
    <source>
        <dbReference type="ARBA" id="ARBA00022556"/>
    </source>
</evidence>
<dbReference type="RefSeq" id="WP_108309492.1">
    <property type="nucleotide sequence ID" value="NZ_CP020921.1"/>
</dbReference>
<keyword evidence="7 13" id="KW-0808">Transferase</keyword>
<protein>
    <recommendedName>
        <fullName evidence="4 13">Tetraacyldisaccharide 4'-kinase</fullName>
        <ecNumber evidence="3 13">2.7.1.130</ecNumber>
    </recommendedName>
    <alternativeName>
        <fullName evidence="12 13">Lipid A 4'-kinase</fullName>
    </alternativeName>
</protein>
<feature type="binding site" evidence="13">
    <location>
        <begin position="64"/>
        <end position="71"/>
    </location>
    <ligand>
        <name>ATP</name>
        <dbReference type="ChEBI" id="CHEBI:30616"/>
    </ligand>
</feature>
<evidence type="ECO:0000256" key="9">
    <source>
        <dbReference type="ARBA" id="ARBA00022777"/>
    </source>
</evidence>
<evidence type="ECO:0000256" key="3">
    <source>
        <dbReference type="ARBA" id="ARBA00012071"/>
    </source>
</evidence>
<dbReference type="InterPro" id="IPR003758">
    <property type="entry name" value="LpxK"/>
</dbReference>
<dbReference type="InterPro" id="IPR027417">
    <property type="entry name" value="P-loop_NTPase"/>
</dbReference>
<evidence type="ECO:0000256" key="13">
    <source>
        <dbReference type="HAMAP-Rule" id="MF_00409"/>
    </source>
</evidence>
<organism evidence="14 15">
    <name type="scientific">Thermodesulfobium acidiphilum</name>
    <dbReference type="NCBI Taxonomy" id="1794699"/>
    <lineage>
        <taxon>Bacteria</taxon>
        <taxon>Pseudomonadati</taxon>
        <taxon>Thermodesulfobiota</taxon>
        <taxon>Thermodesulfobiia</taxon>
        <taxon>Thermodesulfobiales</taxon>
        <taxon>Thermodesulfobiaceae</taxon>
        <taxon>Thermodesulfobium</taxon>
    </lineage>
</organism>
<dbReference type="GO" id="GO:0005886">
    <property type="term" value="C:plasma membrane"/>
    <property type="evidence" value="ECO:0007669"/>
    <property type="project" value="TreeGrafter"/>
</dbReference>
<dbReference type="SUPFAM" id="SSF52540">
    <property type="entry name" value="P-loop containing nucleoside triphosphate hydrolases"/>
    <property type="match status" value="1"/>
</dbReference>
<dbReference type="GO" id="GO:0005524">
    <property type="term" value="F:ATP binding"/>
    <property type="evidence" value="ECO:0007669"/>
    <property type="project" value="UniProtKB-UniRule"/>
</dbReference>
<dbReference type="GO" id="GO:0009244">
    <property type="term" value="P:lipopolysaccharide core region biosynthetic process"/>
    <property type="evidence" value="ECO:0007669"/>
    <property type="project" value="TreeGrafter"/>
</dbReference>
<evidence type="ECO:0000256" key="12">
    <source>
        <dbReference type="ARBA" id="ARBA00029757"/>
    </source>
</evidence>
<evidence type="ECO:0000256" key="8">
    <source>
        <dbReference type="ARBA" id="ARBA00022741"/>
    </source>
</evidence>
<dbReference type="Proteomes" id="UP000244792">
    <property type="component" value="Chromosome"/>
</dbReference>
<dbReference type="AlphaFoldDB" id="A0A2R4W1R1"/>
<evidence type="ECO:0000256" key="11">
    <source>
        <dbReference type="ARBA" id="ARBA00023098"/>
    </source>
</evidence>
<comment type="catalytic activity">
    <reaction evidence="13">
        <text>a lipid A disaccharide + ATP = a lipid IVA + ADP + H(+)</text>
        <dbReference type="Rhea" id="RHEA:67840"/>
        <dbReference type="ChEBI" id="CHEBI:15378"/>
        <dbReference type="ChEBI" id="CHEBI:30616"/>
        <dbReference type="ChEBI" id="CHEBI:176343"/>
        <dbReference type="ChEBI" id="CHEBI:176425"/>
        <dbReference type="ChEBI" id="CHEBI:456216"/>
        <dbReference type="EC" id="2.7.1.130"/>
    </reaction>
</comment>
<evidence type="ECO:0000256" key="7">
    <source>
        <dbReference type="ARBA" id="ARBA00022679"/>
    </source>
</evidence>
<evidence type="ECO:0000313" key="14">
    <source>
        <dbReference type="EMBL" id="AWB10709.1"/>
    </source>
</evidence>
<evidence type="ECO:0000256" key="1">
    <source>
        <dbReference type="ARBA" id="ARBA00002274"/>
    </source>
</evidence>
<dbReference type="GO" id="GO:0009245">
    <property type="term" value="P:lipid A biosynthetic process"/>
    <property type="evidence" value="ECO:0007669"/>
    <property type="project" value="UniProtKB-UniRule"/>
</dbReference>
<evidence type="ECO:0000256" key="10">
    <source>
        <dbReference type="ARBA" id="ARBA00022840"/>
    </source>
</evidence>
<keyword evidence="6 13" id="KW-0441">Lipid A biosynthesis</keyword>
<dbReference type="OrthoDB" id="9789797at2"/>
<dbReference type="NCBIfam" id="TIGR00682">
    <property type="entry name" value="lpxK"/>
    <property type="match status" value="1"/>
</dbReference>
<comment type="similarity">
    <text evidence="13">Belongs to the LpxK family.</text>
</comment>
<gene>
    <name evidence="13" type="primary">lpxK</name>
    <name evidence="14" type="ORF">TDSAC_1369</name>
</gene>
<keyword evidence="9 13" id="KW-0418">Kinase</keyword>
<evidence type="ECO:0000256" key="4">
    <source>
        <dbReference type="ARBA" id="ARBA00016436"/>
    </source>
</evidence>
<dbReference type="GO" id="GO:0009029">
    <property type="term" value="F:lipid-A 4'-kinase activity"/>
    <property type="evidence" value="ECO:0007669"/>
    <property type="project" value="UniProtKB-UniRule"/>
</dbReference>
<dbReference type="PANTHER" id="PTHR42724:SF1">
    <property type="entry name" value="TETRAACYLDISACCHARIDE 4'-KINASE, MITOCHONDRIAL-RELATED"/>
    <property type="match status" value="1"/>
</dbReference>
<reference evidence="14 15" key="1">
    <citation type="submission" date="2017-04" db="EMBL/GenBank/DDBJ databases">
        <title>Genomic insights into metabolism of Thermodesulfobium acidiphilum.</title>
        <authorList>
            <person name="Toshchakov S.V."/>
            <person name="Frolov E.N."/>
            <person name="Kublanov I.V."/>
            <person name="Samarov N.I."/>
            <person name="Novikov A."/>
            <person name="Lebedinsky A.V."/>
            <person name="Bonch-Osmolovskaya E.A."/>
            <person name="Chernyh N.A."/>
        </authorList>
    </citation>
    <scope>NUCLEOTIDE SEQUENCE [LARGE SCALE GENOMIC DNA]</scope>
    <source>
        <strain evidence="14 15">3127-1</strain>
    </source>
</reference>
<keyword evidence="5 13" id="KW-0444">Lipid biosynthesis</keyword>
<keyword evidence="10 13" id="KW-0067">ATP-binding</keyword>
<proteinExistence type="inferred from homology"/>